<keyword evidence="6 12" id="KW-0456">Lyase</keyword>
<dbReference type="InterPro" id="IPR001731">
    <property type="entry name" value="ALAD"/>
</dbReference>
<dbReference type="PANTHER" id="PTHR11458">
    <property type="entry name" value="DELTA-AMINOLEVULINIC ACID DEHYDRATASE"/>
    <property type="match status" value="1"/>
</dbReference>
<evidence type="ECO:0000313" key="13">
    <source>
        <dbReference type="Proteomes" id="UP000315825"/>
    </source>
</evidence>
<evidence type="ECO:0000256" key="6">
    <source>
        <dbReference type="ARBA" id="ARBA00023239"/>
    </source>
</evidence>
<dbReference type="SUPFAM" id="SSF51569">
    <property type="entry name" value="Aldolase"/>
    <property type="match status" value="1"/>
</dbReference>
<dbReference type="GO" id="GO:0004655">
    <property type="term" value="F:porphobilinogen synthase activity"/>
    <property type="evidence" value="ECO:0007669"/>
    <property type="project" value="UniProtKB-EC"/>
</dbReference>
<evidence type="ECO:0000256" key="7">
    <source>
        <dbReference type="ARBA" id="ARBA00023244"/>
    </source>
</evidence>
<dbReference type="Pfam" id="PF00490">
    <property type="entry name" value="ALAD"/>
    <property type="match status" value="1"/>
</dbReference>
<dbReference type="GO" id="GO:0008270">
    <property type="term" value="F:zinc ion binding"/>
    <property type="evidence" value="ECO:0007669"/>
    <property type="project" value="TreeGrafter"/>
</dbReference>
<comment type="catalytic activity">
    <reaction evidence="9">
        <text>2 5-aminolevulinate = porphobilinogen + 2 H2O + H(+)</text>
        <dbReference type="Rhea" id="RHEA:24064"/>
        <dbReference type="ChEBI" id="CHEBI:15377"/>
        <dbReference type="ChEBI" id="CHEBI:15378"/>
        <dbReference type="ChEBI" id="CHEBI:58126"/>
        <dbReference type="ChEBI" id="CHEBI:356416"/>
        <dbReference type="EC" id="4.2.1.24"/>
    </reaction>
</comment>
<evidence type="ECO:0000256" key="3">
    <source>
        <dbReference type="ARBA" id="ARBA00012053"/>
    </source>
</evidence>
<evidence type="ECO:0000256" key="4">
    <source>
        <dbReference type="ARBA" id="ARBA00020771"/>
    </source>
</evidence>
<feature type="active site" description="Schiff-base intermediate with substrate" evidence="10">
    <location>
        <position position="256"/>
    </location>
</feature>
<evidence type="ECO:0000256" key="10">
    <source>
        <dbReference type="PIRSR" id="PIRSR001415-1"/>
    </source>
</evidence>
<dbReference type="NCBIfam" id="NF006762">
    <property type="entry name" value="PRK09283.1"/>
    <property type="match status" value="1"/>
</dbReference>
<dbReference type="Proteomes" id="UP000315825">
    <property type="component" value="Unassembled WGS sequence"/>
</dbReference>
<evidence type="ECO:0000313" key="12">
    <source>
        <dbReference type="EMBL" id="RZO25605.1"/>
    </source>
</evidence>
<feature type="active site" description="Schiff-base intermediate with substrate" evidence="10">
    <location>
        <position position="202"/>
    </location>
</feature>
<dbReference type="UniPathway" id="UPA00251">
    <property type="reaction ID" value="UER00318"/>
</dbReference>
<evidence type="ECO:0000256" key="1">
    <source>
        <dbReference type="ARBA" id="ARBA00004694"/>
    </source>
</evidence>
<comment type="similarity">
    <text evidence="2 11">Belongs to the ALAD family.</text>
</comment>
<comment type="caution">
    <text evidence="12">The sequence shown here is derived from an EMBL/GenBank/DDBJ whole genome shotgun (WGS) entry which is preliminary data.</text>
</comment>
<reference evidence="12 13" key="1">
    <citation type="submission" date="2019-02" db="EMBL/GenBank/DDBJ databases">
        <title>Prokaryotic population dynamics and viral predation in marine succession experiment using metagenomics: the confinement effect.</title>
        <authorList>
            <person name="Haro-Moreno J.M."/>
            <person name="Rodriguez-Valera F."/>
            <person name="Lopez-Perez M."/>
        </authorList>
    </citation>
    <scope>NUCLEOTIDE SEQUENCE [LARGE SCALE GENOMIC DNA]</scope>
    <source>
        <strain evidence="12">MED-G159</strain>
    </source>
</reference>
<dbReference type="PRINTS" id="PR00144">
    <property type="entry name" value="DALDHYDRTASE"/>
</dbReference>
<dbReference type="Gene3D" id="3.20.20.70">
    <property type="entry name" value="Aldolase class I"/>
    <property type="match status" value="1"/>
</dbReference>
<dbReference type="PANTHER" id="PTHR11458:SF0">
    <property type="entry name" value="DELTA-AMINOLEVULINIC ACID DEHYDRATASE"/>
    <property type="match status" value="1"/>
</dbReference>
<dbReference type="EC" id="4.2.1.24" evidence="3"/>
<dbReference type="SMART" id="SM01004">
    <property type="entry name" value="ALAD"/>
    <property type="match status" value="1"/>
</dbReference>
<proteinExistence type="inferred from homology"/>
<dbReference type="AlphaFoldDB" id="A0A520MWL8"/>
<sequence length="330" mass="36941">MKKLSRKFPNTRSRRLRLNKTIRDLVSDVSIDKSKLIQPLFVSDSNSRNTDIESMPEQKLYSLNGLLKEIEVLLALGIKTVALFPNLSGVTKDVVGSEAINPENFICKIIQKVKKNFPELIVISDVALDPYTSTGHDGVVIDDYVNNDETLQMLSKMSINLASAGSDILAPSDMMDGRIGYIRSDLESNGHKNTILLSYSSKYSSNFYGPFREAVGSKQKKGISKKTYQMDYRNIIEANMKAETDLNEGADILMVKPAMPNADVIRDLAINYSVPIFAYQVSGEYSMLKLGIDKKIFDNNVIDESLITLFRAGSKSVITYFAKWIAKKYD</sequence>
<dbReference type="EMBL" id="SHBE01000014">
    <property type="protein sequence ID" value="RZO25605.1"/>
    <property type="molecule type" value="Genomic_DNA"/>
</dbReference>
<accession>A0A520MWL8</accession>
<name>A0A520MWL8_9GAMM</name>
<evidence type="ECO:0000256" key="2">
    <source>
        <dbReference type="ARBA" id="ARBA00008055"/>
    </source>
</evidence>
<gene>
    <name evidence="12" type="primary">hemB</name>
    <name evidence="12" type="ORF">EVA92_04870</name>
</gene>
<dbReference type="InterPro" id="IPR013785">
    <property type="entry name" value="Aldolase_TIM"/>
</dbReference>
<comment type="pathway">
    <text evidence="1">Porphyrin-containing compound metabolism; protoporphyrin-IX biosynthesis; coproporphyrinogen-III from 5-aminolevulinate: step 1/4.</text>
</comment>
<organism evidence="12 13">
    <name type="scientific">SAR86 cluster bacterium</name>
    <dbReference type="NCBI Taxonomy" id="2030880"/>
    <lineage>
        <taxon>Bacteria</taxon>
        <taxon>Pseudomonadati</taxon>
        <taxon>Pseudomonadota</taxon>
        <taxon>Gammaproteobacteria</taxon>
        <taxon>SAR86 cluster</taxon>
    </lineage>
</organism>
<evidence type="ECO:0000256" key="8">
    <source>
        <dbReference type="ARBA" id="ARBA00032837"/>
    </source>
</evidence>
<dbReference type="PIRSF" id="PIRSF001415">
    <property type="entry name" value="Porphbilin_synth"/>
    <property type="match status" value="1"/>
</dbReference>
<dbReference type="GO" id="GO:0006782">
    <property type="term" value="P:protoporphyrinogen IX biosynthetic process"/>
    <property type="evidence" value="ECO:0007669"/>
    <property type="project" value="UniProtKB-UniPathway"/>
</dbReference>
<dbReference type="GO" id="GO:0005829">
    <property type="term" value="C:cytosol"/>
    <property type="evidence" value="ECO:0007669"/>
    <property type="project" value="TreeGrafter"/>
</dbReference>
<keyword evidence="5" id="KW-0350">Heme biosynthesis</keyword>
<protein>
    <recommendedName>
        <fullName evidence="4">Delta-aminolevulinic acid dehydratase</fullName>
        <ecNumber evidence="3">4.2.1.24</ecNumber>
    </recommendedName>
    <alternativeName>
        <fullName evidence="8">Porphobilinogen synthase</fullName>
    </alternativeName>
</protein>
<evidence type="ECO:0000256" key="5">
    <source>
        <dbReference type="ARBA" id="ARBA00023133"/>
    </source>
</evidence>
<evidence type="ECO:0000256" key="9">
    <source>
        <dbReference type="ARBA" id="ARBA00047651"/>
    </source>
</evidence>
<evidence type="ECO:0000256" key="11">
    <source>
        <dbReference type="RuleBase" id="RU004161"/>
    </source>
</evidence>
<keyword evidence="7" id="KW-0627">Porphyrin biosynthesis</keyword>